<feature type="transmembrane region" description="Helical" evidence="15">
    <location>
        <begin position="119"/>
        <end position="137"/>
    </location>
</feature>
<evidence type="ECO:0000256" key="13">
    <source>
        <dbReference type="ARBA" id="ARBA00033018"/>
    </source>
</evidence>
<comment type="caution">
    <text evidence="16">The sequence shown here is derived from an EMBL/GenBank/DDBJ whole genome shotgun (WGS) entry which is preliminary data.</text>
</comment>
<dbReference type="eggNOG" id="COG0558">
    <property type="taxonomic scope" value="Bacteria"/>
</dbReference>
<dbReference type="PROSITE" id="PS00379">
    <property type="entry name" value="CDP_ALCOHOL_P_TRANSF"/>
    <property type="match status" value="1"/>
</dbReference>
<keyword evidence="8 15" id="KW-1133">Transmembrane helix</keyword>
<dbReference type="PANTHER" id="PTHR14269">
    <property type="entry name" value="CDP-DIACYLGLYCEROL--GLYCEROL-3-PHOSPHATE 3-PHOSPHATIDYLTRANSFERASE-RELATED"/>
    <property type="match status" value="1"/>
</dbReference>
<dbReference type="GO" id="GO:0016020">
    <property type="term" value="C:membrane"/>
    <property type="evidence" value="ECO:0007669"/>
    <property type="project" value="UniProtKB-SubCell"/>
</dbReference>
<feature type="transmembrane region" description="Helical" evidence="15">
    <location>
        <begin position="88"/>
        <end position="107"/>
    </location>
</feature>
<evidence type="ECO:0000313" key="16">
    <source>
        <dbReference type="EMBL" id="EST10740.1"/>
    </source>
</evidence>
<dbReference type="InterPro" id="IPR000462">
    <property type="entry name" value="CDP-OH_P_trans"/>
</dbReference>
<feature type="transmembrane region" description="Helical" evidence="15">
    <location>
        <begin position="143"/>
        <end position="163"/>
    </location>
</feature>
<evidence type="ECO:0000256" key="3">
    <source>
        <dbReference type="ARBA" id="ARBA00005189"/>
    </source>
</evidence>
<dbReference type="InterPro" id="IPR050324">
    <property type="entry name" value="CDP-alcohol_PTase-I"/>
</dbReference>
<dbReference type="InterPro" id="IPR043130">
    <property type="entry name" value="CDP-OH_PTrfase_TM_dom"/>
</dbReference>
<dbReference type="EMBL" id="AWTC01000018">
    <property type="protein sequence ID" value="EST10740.1"/>
    <property type="molecule type" value="Genomic_DNA"/>
</dbReference>
<dbReference type="OrthoDB" id="9796672at2"/>
<dbReference type="PANTHER" id="PTHR14269:SF11">
    <property type="entry name" value="CDP-DIACYLGLYCEROL--GLYCEROL-3-PHOSPHATE 3-PHOSPHATIDYLTRANSFERASE"/>
    <property type="match status" value="1"/>
</dbReference>
<dbReference type="InterPro" id="IPR004570">
    <property type="entry name" value="Phosphatidylglycerol_P_synth"/>
</dbReference>
<feature type="transmembrane region" description="Helical" evidence="15">
    <location>
        <begin position="61"/>
        <end position="82"/>
    </location>
</feature>
<keyword evidence="7 15" id="KW-0812">Transmembrane</keyword>
<organism evidence="16 17">
    <name type="scientific">Sporolactobacillus laevolacticus DSM 442</name>
    <dbReference type="NCBI Taxonomy" id="1395513"/>
    <lineage>
        <taxon>Bacteria</taxon>
        <taxon>Bacillati</taxon>
        <taxon>Bacillota</taxon>
        <taxon>Bacilli</taxon>
        <taxon>Bacillales</taxon>
        <taxon>Sporolactobacillaceae</taxon>
        <taxon>Sporolactobacillus</taxon>
    </lineage>
</organism>
<keyword evidence="17" id="KW-1185">Reference proteome</keyword>
<keyword evidence="5" id="KW-0444">Lipid biosynthesis</keyword>
<evidence type="ECO:0000256" key="5">
    <source>
        <dbReference type="ARBA" id="ARBA00022516"/>
    </source>
</evidence>
<dbReference type="AlphaFoldDB" id="V6IUQ5"/>
<dbReference type="PATRIC" id="fig|1395513.3.peg.3139"/>
<sequence length="180" mass="20516">MMKHVPNILSISRIIFVILLMFFYKNGLLFIGLYTAAVVSDLLDGFIARRTNNQSRFGARLDSFADVCMYGIVIVVIFYWARDLLKPFIPWIAIIALIRVGNFLIAACKYHVFAGLHTWANKLAGVLIFLTPIVFYATRNTVFFWITCLVALLSAIEEGLIHLTSETLDENRRSLIHKDI</sequence>
<protein>
    <recommendedName>
        <fullName evidence="13">Phosphatidylglycerophosphate synthase</fullName>
    </recommendedName>
</protein>
<keyword evidence="10 15" id="KW-0472">Membrane</keyword>
<dbReference type="InterPro" id="IPR048254">
    <property type="entry name" value="CDP_ALCOHOL_P_TRANSF_CS"/>
</dbReference>
<evidence type="ECO:0000256" key="6">
    <source>
        <dbReference type="ARBA" id="ARBA00022679"/>
    </source>
</evidence>
<reference evidence="16 17" key="1">
    <citation type="journal article" date="2013" name="Genome Announc.">
        <title>Genome Sequence of Sporolactobacillus laevolacticus DSM442, an Efficient Polymer-Grade D-Lactate Producer from Agricultural Waste Cottonseed as a Nitrogen Source.</title>
        <authorList>
            <person name="Wang H."/>
            <person name="Wang L."/>
            <person name="Ju J."/>
            <person name="Yu B."/>
            <person name="Ma Y."/>
        </authorList>
    </citation>
    <scope>NUCLEOTIDE SEQUENCE [LARGE SCALE GENOMIC DNA]</scope>
    <source>
        <strain evidence="16 17">DSM 442</strain>
    </source>
</reference>
<evidence type="ECO:0000256" key="10">
    <source>
        <dbReference type="ARBA" id="ARBA00023136"/>
    </source>
</evidence>
<evidence type="ECO:0000256" key="12">
    <source>
        <dbReference type="ARBA" id="ARBA00023264"/>
    </source>
</evidence>
<keyword evidence="12" id="KW-1208">Phospholipid metabolism</keyword>
<comment type="function">
    <text evidence="1">This protein catalyzes the committed step to the synthesis of the acidic phospholipids.</text>
</comment>
<dbReference type="GO" id="GO:0008444">
    <property type="term" value="F:CDP-diacylglycerol-glycerol-3-phosphate 3-phosphatidyltransferase activity"/>
    <property type="evidence" value="ECO:0007669"/>
    <property type="project" value="InterPro"/>
</dbReference>
<dbReference type="RefSeq" id="WP_023511307.1">
    <property type="nucleotide sequence ID" value="NZ_AWTC01000018.1"/>
</dbReference>
<evidence type="ECO:0000256" key="9">
    <source>
        <dbReference type="ARBA" id="ARBA00023098"/>
    </source>
</evidence>
<gene>
    <name evidence="16" type="ORF">P343_15445</name>
</gene>
<dbReference type="Gene3D" id="1.20.120.1760">
    <property type="match status" value="1"/>
</dbReference>
<name>V6IUQ5_9BACL</name>
<evidence type="ECO:0000256" key="14">
    <source>
        <dbReference type="RuleBase" id="RU003750"/>
    </source>
</evidence>
<evidence type="ECO:0000256" key="2">
    <source>
        <dbReference type="ARBA" id="ARBA00004141"/>
    </source>
</evidence>
<keyword evidence="6 14" id="KW-0808">Transferase</keyword>
<dbReference type="Proteomes" id="UP000018296">
    <property type="component" value="Unassembled WGS sequence"/>
</dbReference>
<evidence type="ECO:0000313" key="17">
    <source>
        <dbReference type="Proteomes" id="UP000018296"/>
    </source>
</evidence>
<evidence type="ECO:0000256" key="4">
    <source>
        <dbReference type="ARBA" id="ARBA00010441"/>
    </source>
</evidence>
<keyword evidence="9" id="KW-0443">Lipid metabolism</keyword>
<keyword evidence="11" id="KW-0594">Phospholipid biosynthesis</keyword>
<dbReference type="UniPathway" id="UPA00084">
    <property type="reaction ID" value="UER00503"/>
</dbReference>
<evidence type="ECO:0000256" key="8">
    <source>
        <dbReference type="ARBA" id="ARBA00022989"/>
    </source>
</evidence>
<evidence type="ECO:0000256" key="15">
    <source>
        <dbReference type="SAM" id="Phobius"/>
    </source>
</evidence>
<dbReference type="GO" id="GO:0006655">
    <property type="term" value="P:phosphatidylglycerol biosynthetic process"/>
    <property type="evidence" value="ECO:0007669"/>
    <property type="project" value="UniProtKB-UniPathway"/>
</dbReference>
<comment type="pathway">
    <text evidence="3">Lipid metabolism.</text>
</comment>
<accession>V6IUQ5</accession>
<evidence type="ECO:0000256" key="7">
    <source>
        <dbReference type="ARBA" id="ARBA00022692"/>
    </source>
</evidence>
<evidence type="ECO:0000256" key="1">
    <source>
        <dbReference type="ARBA" id="ARBA00003973"/>
    </source>
</evidence>
<dbReference type="PIRSF" id="PIRSF000847">
    <property type="entry name" value="Phos_ph_gly_syn"/>
    <property type="match status" value="1"/>
</dbReference>
<comment type="subcellular location">
    <subcellularLocation>
        <location evidence="2">Membrane</location>
        <topology evidence="2">Multi-pass membrane protein</topology>
    </subcellularLocation>
</comment>
<evidence type="ECO:0000256" key="11">
    <source>
        <dbReference type="ARBA" id="ARBA00023209"/>
    </source>
</evidence>
<comment type="similarity">
    <text evidence="4 14">Belongs to the CDP-alcohol phosphatidyltransferase class-I family.</text>
</comment>
<proteinExistence type="inferred from homology"/>
<dbReference type="Pfam" id="PF01066">
    <property type="entry name" value="CDP-OH_P_transf"/>
    <property type="match status" value="1"/>
</dbReference>
<dbReference type="STRING" id="1395513.P343_15445"/>